<evidence type="ECO:0000259" key="9">
    <source>
        <dbReference type="Pfam" id="PF01568"/>
    </source>
</evidence>
<dbReference type="InterPro" id="IPR006656">
    <property type="entry name" value="Mopterin_OxRdtase"/>
</dbReference>
<dbReference type="Pfam" id="PF00384">
    <property type="entry name" value="Molybdopterin"/>
    <property type="match status" value="1"/>
</dbReference>
<keyword evidence="5" id="KW-0732">Signal</keyword>
<dbReference type="InterPro" id="IPR050612">
    <property type="entry name" value="Prok_Mopterin_Oxidored"/>
</dbReference>
<evidence type="ECO:0000259" key="8">
    <source>
        <dbReference type="Pfam" id="PF00384"/>
    </source>
</evidence>
<dbReference type="PROSITE" id="PS51318">
    <property type="entry name" value="TAT"/>
    <property type="match status" value="1"/>
</dbReference>
<dbReference type="Gene3D" id="3.30.2070.10">
    <property type="entry name" value="Formate dehydrogenase/DMSO reductase"/>
    <property type="match status" value="1"/>
</dbReference>
<dbReference type="AlphaFoldDB" id="A0A1J5RSX5"/>
<keyword evidence="2" id="KW-0408">Iron</keyword>
<feature type="region of interest" description="Disordered" evidence="7">
    <location>
        <begin position="694"/>
        <end position="714"/>
    </location>
</feature>
<keyword evidence="2" id="KW-0004">4Fe-4S</keyword>
<keyword evidence="6" id="KW-0560">Oxidoreductase</keyword>
<dbReference type="Gene3D" id="2.40.40.20">
    <property type="match status" value="1"/>
</dbReference>
<dbReference type="PANTHER" id="PTHR43742">
    <property type="entry name" value="TRIMETHYLAMINE-N-OXIDE REDUCTASE"/>
    <property type="match status" value="1"/>
</dbReference>
<organism evidence="10">
    <name type="scientific">mine drainage metagenome</name>
    <dbReference type="NCBI Taxonomy" id="410659"/>
    <lineage>
        <taxon>unclassified sequences</taxon>
        <taxon>metagenomes</taxon>
        <taxon>ecological metagenomes</taxon>
    </lineage>
</organism>
<evidence type="ECO:0000256" key="6">
    <source>
        <dbReference type="ARBA" id="ARBA00023002"/>
    </source>
</evidence>
<dbReference type="InterPro" id="IPR009010">
    <property type="entry name" value="Asp_de-COase-like_dom_sf"/>
</dbReference>
<evidence type="ECO:0000256" key="3">
    <source>
        <dbReference type="ARBA" id="ARBA00022505"/>
    </source>
</evidence>
<dbReference type="GO" id="GO:0016491">
    <property type="term" value="F:oxidoreductase activity"/>
    <property type="evidence" value="ECO:0007669"/>
    <property type="project" value="UniProtKB-KW"/>
</dbReference>
<feature type="domain" description="Molybdopterin oxidoreductase" evidence="8">
    <location>
        <begin position="115"/>
        <end position="509"/>
    </location>
</feature>
<dbReference type="SUPFAM" id="SSF53706">
    <property type="entry name" value="Formate dehydrogenase/DMSO reductase, domains 1-3"/>
    <property type="match status" value="1"/>
</dbReference>
<gene>
    <name evidence="10" type="ORF">GALL_189840</name>
</gene>
<name>A0A1J5RSX5_9ZZZZ</name>
<dbReference type="GO" id="GO:0051539">
    <property type="term" value="F:4 iron, 4 sulfur cluster binding"/>
    <property type="evidence" value="ECO:0007669"/>
    <property type="project" value="UniProtKB-KW"/>
</dbReference>
<reference evidence="10" key="1">
    <citation type="submission" date="2016-10" db="EMBL/GenBank/DDBJ databases">
        <title>Sequence of Gallionella enrichment culture.</title>
        <authorList>
            <person name="Poehlein A."/>
            <person name="Muehling M."/>
            <person name="Daniel R."/>
        </authorList>
    </citation>
    <scope>NUCLEOTIDE SEQUENCE</scope>
</reference>
<dbReference type="Gene3D" id="3.40.228.10">
    <property type="entry name" value="Dimethylsulfoxide Reductase, domain 2"/>
    <property type="match status" value="1"/>
</dbReference>
<dbReference type="EMBL" id="MLJW01000111">
    <property type="protein sequence ID" value="OIQ99070.1"/>
    <property type="molecule type" value="Genomic_DNA"/>
</dbReference>
<proteinExistence type="inferred from homology"/>
<dbReference type="SUPFAM" id="SSF50692">
    <property type="entry name" value="ADC-like"/>
    <property type="match status" value="1"/>
</dbReference>
<evidence type="ECO:0000256" key="7">
    <source>
        <dbReference type="SAM" id="MobiDB-lite"/>
    </source>
</evidence>
<keyword evidence="2" id="KW-0411">Iron-sulfur</keyword>
<dbReference type="Pfam" id="PF01568">
    <property type="entry name" value="Molydop_binding"/>
    <property type="match status" value="1"/>
</dbReference>
<dbReference type="Pfam" id="PF10518">
    <property type="entry name" value="TAT_signal"/>
    <property type="match status" value="1"/>
</dbReference>
<feature type="domain" description="Molybdopterin dinucleotide-binding" evidence="9">
    <location>
        <begin position="623"/>
        <end position="701"/>
    </location>
</feature>
<evidence type="ECO:0000256" key="4">
    <source>
        <dbReference type="ARBA" id="ARBA00022723"/>
    </source>
</evidence>
<comment type="caution">
    <text evidence="10">The sequence shown here is derived from an EMBL/GenBank/DDBJ whole genome shotgun (WGS) entry which is preliminary data.</text>
</comment>
<dbReference type="PANTHER" id="PTHR43742:SF9">
    <property type="entry name" value="TETRATHIONATE REDUCTASE SUBUNIT A"/>
    <property type="match status" value="1"/>
</dbReference>
<accession>A0A1J5RSX5</accession>
<comment type="similarity">
    <text evidence="1">Belongs to the prokaryotic molybdopterin-containing oxidoreductase family.</text>
</comment>
<evidence type="ECO:0000256" key="1">
    <source>
        <dbReference type="ARBA" id="ARBA00010312"/>
    </source>
</evidence>
<protein>
    <submittedName>
        <fullName evidence="10">Acetylene hydratase</fullName>
        <ecNumber evidence="10">4.2.1.112</ecNumber>
    </submittedName>
</protein>
<evidence type="ECO:0000256" key="5">
    <source>
        <dbReference type="ARBA" id="ARBA00022729"/>
    </source>
</evidence>
<dbReference type="GO" id="GO:0046872">
    <property type="term" value="F:metal ion binding"/>
    <property type="evidence" value="ECO:0007669"/>
    <property type="project" value="UniProtKB-KW"/>
</dbReference>
<dbReference type="GO" id="GO:0043546">
    <property type="term" value="F:molybdopterin cofactor binding"/>
    <property type="evidence" value="ECO:0007669"/>
    <property type="project" value="InterPro"/>
</dbReference>
<dbReference type="InterPro" id="IPR019546">
    <property type="entry name" value="TAT_signal_bac_arc"/>
</dbReference>
<dbReference type="GO" id="GO:0018818">
    <property type="term" value="F:acetylene hydratase activity"/>
    <property type="evidence" value="ECO:0007669"/>
    <property type="project" value="UniProtKB-EC"/>
</dbReference>
<dbReference type="InterPro" id="IPR006311">
    <property type="entry name" value="TAT_signal"/>
</dbReference>
<dbReference type="Gene3D" id="3.40.50.740">
    <property type="match status" value="1"/>
</dbReference>
<keyword evidence="4" id="KW-0479">Metal-binding</keyword>
<dbReference type="EC" id="4.2.1.112" evidence="10"/>
<dbReference type="InterPro" id="IPR006657">
    <property type="entry name" value="MoPterin_dinucl-bd_dom"/>
</dbReference>
<evidence type="ECO:0000313" key="10">
    <source>
        <dbReference type="EMBL" id="OIQ99070.1"/>
    </source>
</evidence>
<evidence type="ECO:0000256" key="2">
    <source>
        <dbReference type="ARBA" id="ARBA00022485"/>
    </source>
</evidence>
<keyword evidence="3" id="KW-0500">Molybdenum</keyword>
<keyword evidence="10" id="KW-0456">Lyase</keyword>
<sequence>MKINRRQFLKGSAGSVAALGVMKQAGAMELALGNASYNYIKREPRERVFTCSPLHAHDNPVIAWVEQDPLQNNLLTGKPGRLVVELSGVTESVRSRGRVSAAEAAAWLQLYDGDRLRKPLKRAGPRGSGKWQEISWQQAYQEIAQAIAKSKPEAIALLHGKDTSAGIWQRYLHTLGSNTFIPLSATANRQAAWRAAWGEPDTIPDLAHSHYILNFGTNFLVSQPDYAAEAMDGRLYRRAKIVTFDPRCSKTAGLSDEWLPLRPGTDGVVALAMANYLLQEGLANKAAIARSSNLTVDRLAKELKQYTLEQAAKLSGVEALSIRSVARQFAESERGCILTGAGTSGHTNGYDTERALMLLPLITGGFEVQGGNCLPRRIALGDLLPKPASPAGENPIKHPHRFPLEAGKQYPVDVLFGYNTNPAFDAPAAAAWRQTLADESRVKLFVAIDSFRNETWDLADLILPEAHWLERNEPVVGQGSLLPWIGLRQQVSKPIQDAKELREILRDIVRAGNDPEAGKYWQFADTHEWLAMQLGGVPGLNKDGGWELMAKHSGVWPIYGYLHPEIRRIVDEQGEEVLPHYGKPVKLDLDPFPHWQAAKDTSVASGELTLVVHASDYYAGDASANNKVVREATLANHLHINYATATAMAIEDGDLVRVSSQAGYLVTKAHLTQTIRPDVVAMHSASGHWRIGGVANGSAGPEREGSGSNPDEDINHNLWWADPGTRPMDLIPARFDEQGGGAAYATAVTVKKAASGDEYGKVSVNAAKLLADGDTAKSAQEVPA</sequence>